<reference evidence="1" key="1">
    <citation type="journal article" date="2021" name="Proc. Natl. Acad. Sci. U.S.A.">
        <title>A Catalog of Tens of Thousands of Viruses from Human Metagenomes Reveals Hidden Associations with Chronic Diseases.</title>
        <authorList>
            <person name="Tisza M.J."/>
            <person name="Buck C.B."/>
        </authorList>
    </citation>
    <scope>NUCLEOTIDE SEQUENCE</scope>
    <source>
        <strain evidence="1">CtzpQ31</strain>
    </source>
</reference>
<accession>A0A8S5L8C7</accession>
<sequence>MGSIGIFQLIRAPVVYRLPNGIVESMTLFVRKHSNEL</sequence>
<name>A0A8S5L8C7_9CAUD</name>
<proteinExistence type="predicted"/>
<dbReference type="EMBL" id="BK014654">
    <property type="protein sequence ID" value="DAD66137.1"/>
    <property type="molecule type" value="Genomic_DNA"/>
</dbReference>
<organism evidence="1">
    <name type="scientific">Siphoviridae sp. ctzpQ31</name>
    <dbReference type="NCBI Taxonomy" id="2823613"/>
    <lineage>
        <taxon>Viruses</taxon>
        <taxon>Duplodnaviria</taxon>
        <taxon>Heunggongvirae</taxon>
        <taxon>Uroviricota</taxon>
        <taxon>Caudoviricetes</taxon>
    </lineage>
</organism>
<protein>
    <submittedName>
        <fullName evidence="1">Uncharacterized protein</fullName>
    </submittedName>
</protein>
<evidence type="ECO:0000313" key="1">
    <source>
        <dbReference type="EMBL" id="DAD66137.1"/>
    </source>
</evidence>